<dbReference type="Proteomes" id="UP000193411">
    <property type="component" value="Unassembled WGS sequence"/>
</dbReference>
<dbReference type="EMBL" id="MCFL01000035">
    <property type="protein sequence ID" value="ORZ33532.1"/>
    <property type="molecule type" value="Genomic_DNA"/>
</dbReference>
<accession>A0A1Y2HKA5</accession>
<keyword evidence="1" id="KW-0732">Signal</keyword>
<proteinExistence type="predicted"/>
<keyword evidence="3" id="KW-1185">Reference proteome</keyword>
<gene>
    <name evidence="2" type="ORF">BCR44DRAFT_1438166</name>
</gene>
<sequence>MDWFRSELLSFTLLFLSECRDLCRRIPLATMMRHRPSQRQQIPMPPCYVSIASAIARSSWNPGCRVETQSVFLARGGNCEVGTKSRAVTRHETPSRSSQEGKRIWQGRRCILCIKSRQDDVVPEEAKVIRGTRTME</sequence>
<evidence type="ECO:0008006" key="4">
    <source>
        <dbReference type="Google" id="ProtNLM"/>
    </source>
</evidence>
<dbReference type="AlphaFoldDB" id="A0A1Y2HKA5"/>
<comment type="caution">
    <text evidence="2">The sequence shown here is derived from an EMBL/GenBank/DDBJ whole genome shotgun (WGS) entry which is preliminary data.</text>
</comment>
<evidence type="ECO:0000313" key="2">
    <source>
        <dbReference type="EMBL" id="ORZ33532.1"/>
    </source>
</evidence>
<feature type="chain" id="PRO_5012146833" description="Secreted protein" evidence="1">
    <location>
        <begin position="20"/>
        <end position="136"/>
    </location>
</feature>
<protein>
    <recommendedName>
        <fullName evidence="4">Secreted protein</fullName>
    </recommendedName>
</protein>
<evidence type="ECO:0000313" key="3">
    <source>
        <dbReference type="Proteomes" id="UP000193411"/>
    </source>
</evidence>
<name>A0A1Y2HKA5_9FUNG</name>
<organism evidence="2 3">
    <name type="scientific">Catenaria anguillulae PL171</name>
    <dbReference type="NCBI Taxonomy" id="765915"/>
    <lineage>
        <taxon>Eukaryota</taxon>
        <taxon>Fungi</taxon>
        <taxon>Fungi incertae sedis</taxon>
        <taxon>Blastocladiomycota</taxon>
        <taxon>Blastocladiomycetes</taxon>
        <taxon>Blastocladiales</taxon>
        <taxon>Catenariaceae</taxon>
        <taxon>Catenaria</taxon>
    </lineage>
</organism>
<feature type="signal peptide" evidence="1">
    <location>
        <begin position="1"/>
        <end position="19"/>
    </location>
</feature>
<reference evidence="2 3" key="1">
    <citation type="submission" date="2016-07" db="EMBL/GenBank/DDBJ databases">
        <title>Pervasive Adenine N6-methylation of Active Genes in Fungi.</title>
        <authorList>
            <consortium name="DOE Joint Genome Institute"/>
            <person name="Mondo S.J."/>
            <person name="Dannebaum R.O."/>
            <person name="Kuo R.C."/>
            <person name="Labutti K."/>
            <person name="Haridas S."/>
            <person name="Kuo A."/>
            <person name="Salamov A."/>
            <person name="Ahrendt S.R."/>
            <person name="Lipzen A."/>
            <person name="Sullivan W."/>
            <person name="Andreopoulos W.B."/>
            <person name="Clum A."/>
            <person name="Lindquist E."/>
            <person name="Daum C."/>
            <person name="Ramamoorthy G.K."/>
            <person name="Gryganskyi A."/>
            <person name="Culley D."/>
            <person name="Magnuson J.K."/>
            <person name="James T.Y."/>
            <person name="O'Malley M.A."/>
            <person name="Stajich J.E."/>
            <person name="Spatafora J.W."/>
            <person name="Visel A."/>
            <person name="Grigoriev I.V."/>
        </authorList>
    </citation>
    <scope>NUCLEOTIDE SEQUENCE [LARGE SCALE GENOMIC DNA]</scope>
    <source>
        <strain evidence="2 3">PL171</strain>
    </source>
</reference>
<evidence type="ECO:0000256" key="1">
    <source>
        <dbReference type="SAM" id="SignalP"/>
    </source>
</evidence>